<sequence length="84" mass="8953">MIYIYGQRPSVDSGPEITVWVTAVKAVRGLALGQFAVFYKGDECLGSGKILRLGPSAYTLQKGKNRSKVAPEVSSDSSGLHPTP</sequence>
<dbReference type="AlphaFoldDB" id="A0A8J6KWB8"/>
<proteinExistence type="predicted"/>
<gene>
    <name evidence="3" type="ORF">LTLLF_179525</name>
</gene>
<feature type="compositionally biased region" description="Polar residues" evidence="1">
    <location>
        <begin position="74"/>
        <end position="84"/>
    </location>
</feature>
<protein>
    <submittedName>
        <fullName evidence="3">Mitochondrial tRNA-specific 2-thiouridylase 1</fullName>
    </submittedName>
</protein>
<name>A0A8J6KWB8_MICOH</name>
<evidence type="ECO:0000313" key="3">
    <source>
        <dbReference type="EMBL" id="KAH0505132.1"/>
    </source>
</evidence>
<feature type="domain" description="tRNA-specific 2-thiouridylase MnmA-like C-terminal" evidence="2">
    <location>
        <begin position="17"/>
        <end position="50"/>
    </location>
</feature>
<dbReference type="InterPro" id="IPR046885">
    <property type="entry name" value="MnmA-like_C"/>
</dbReference>
<accession>A0A8J6KWB8</accession>
<dbReference type="EMBL" id="JAATJU010024700">
    <property type="protein sequence ID" value="KAH0505132.1"/>
    <property type="molecule type" value="Genomic_DNA"/>
</dbReference>
<dbReference type="Pfam" id="PF20258">
    <property type="entry name" value="tRNA_Me_trans_C"/>
    <property type="match status" value="1"/>
</dbReference>
<evidence type="ECO:0000259" key="2">
    <source>
        <dbReference type="Pfam" id="PF20258"/>
    </source>
</evidence>
<reference evidence="3" key="1">
    <citation type="submission" date="2020-03" db="EMBL/GenBank/DDBJ databases">
        <title>Studies in the Genomics of Life Span.</title>
        <authorList>
            <person name="Glass D."/>
        </authorList>
    </citation>
    <scope>NUCLEOTIDE SEQUENCE</scope>
    <source>
        <strain evidence="3">LTLLF</strain>
        <tissue evidence="3">Muscle</tissue>
    </source>
</reference>
<comment type="caution">
    <text evidence="3">The sequence shown here is derived from an EMBL/GenBank/DDBJ whole genome shotgun (WGS) entry which is preliminary data.</text>
</comment>
<feature type="region of interest" description="Disordered" evidence="1">
    <location>
        <begin position="64"/>
        <end position="84"/>
    </location>
</feature>
<evidence type="ECO:0000313" key="4">
    <source>
        <dbReference type="Proteomes" id="UP000710432"/>
    </source>
</evidence>
<dbReference type="Gene3D" id="2.40.30.10">
    <property type="entry name" value="Translation factors"/>
    <property type="match status" value="1"/>
</dbReference>
<organism evidence="3 4">
    <name type="scientific">Microtus ochrogaster</name>
    <name type="common">Prairie vole</name>
    <dbReference type="NCBI Taxonomy" id="79684"/>
    <lineage>
        <taxon>Eukaryota</taxon>
        <taxon>Metazoa</taxon>
        <taxon>Chordata</taxon>
        <taxon>Craniata</taxon>
        <taxon>Vertebrata</taxon>
        <taxon>Euteleostomi</taxon>
        <taxon>Mammalia</taxon>
        <taxon>Eutheria</taxon>
        <taxon>Euarchontoglires</taxon>
        <taxon>Glires</taxon>
        <taxon>Rodentia</taxon>
        <taxon>Myomorpha</taxon>
        <taxon>Muroidea</taxon>
        <taxon>Cricetidae</taxon>
        <taxon>Arvicolinae</taxon>
        <taxon>Microtus</taxon>
    </lineage>
</organism>
<dbReference type="Proteomes" id="UP000710432">
    <property type="component" value="Unassembled WGS sequence"/>
</dbReference>
<evidence type="ECO:0000256" key="1">
    <source>
        <dbReference type="SAM" id="MobiDB-lite"/>
    </source>
</evidence>